<dbReference type="Pfam" id="PF13895">
    <property type="entry name" value="Ig_2"/>
    <property type="match status" value="1"/>
</dbReference>
<sequence>MQGQGQGDKHCVDGPWGTGAVALLGVTCASTGCPRSPQFQGVHSGDATSPLRCPHPALALAGWCPLSPAGAQTTQLLVQPTWTPPVLWDRVTLTCQGSGTAAATTWYKDGQRWWQKGPDRFVVTESGTYQCDRPGTGLSPPMHSPDVTVPSCPTERLVLQVPAWALLEGDVVTLRCRGWRDSAVTGVQFYHEEKDLGGPLNGTELFLSPLQLLHGGRYRCGGWVESGASLWWEKSAPVTVTVVPPPLPGSLIPLFNPPWLTHTFLCPSRAGMTPSTACPILSQRLGG</sequence>
<dbReference type="InterPro" id="IPR013783">
    <property type="entry name" value="Ig-like_fold"/>
</dbReference>
<dbReference type="PROSITE" id="PS50835">
    <property type="entry name" value="IG_LIKE"/>
    <property type="match status" value="1"/>
</dbReference>
<evidence type="ECO:0000313" key="3">
    <source>
        <dbReference type="Ensembl" id="ENSCMUP00000029486.1"/>
    </source>
</evidence>
<evidence type="ECO:0000256" key="1">
    <source>
        <dbReference type="ARBA" id="ARBA00022729"/>
    </source>
</evidence>
<proteinExistence type="predicted"/>
<reference evidence="3" key="3">
    <citation type="submission" date="2025-09" db="UniProtKB">
        <authorList>
            <consortium name="Ensembl"/>
        </authorList>
    </citation>
    <scope>IDENTIFICATION</scope>
</reference>
<dbReference type="GO" id="GO:0004888">
    <property type="term" value="F:transmembrane signaling receptor activity"/>
    <property type="evidence" value="ECO:0007669"/>
    <property type="project" value="TreeGrafter"/>
</dbReference>
<dbReference type="InterPro" id="IPR050488">
    <property type="entry name" value="Ig_Fc_receptor"/>
</dbReference>
<organism evidence="3 4">
    <name type="scientific">Corvus moneduloides</name>
    <name type="common">New Caledonian crow</name>
    <dbReference type="NCBI Taxonomy" id="1196302"/>
    <lineage>
        <taxon>Eukaryota</taxon>
        <taxon>Metazoa</taxon>
        <taxon>Chordata</taxon>
        <taxon>Craniata</taxon>
        <taxon>Vertebrata</taxon>
        <taxon>Euteleostomi</taxon>
        <taxon>Archelosauria</taxon>
        <taxon>Archosauria</taxon>
        <taxon>Dinosauria</taxon>
        <taxon>Saurischia</taxon>
        <taxon>Theropoda</taxon>
        <taxon>Coelurosauria</taxon>
        <taxon>Aves</taxon>
        <taxon>Neognathae</taxon>
        <taxon>Neoaves</taxon>
        <taxon>Telluraves</taxon>
        <taxon>Australaves</taxon>
        <taxon>Passeriformes</taxon>
        <taxon>Corvoidea</taxon>
        <taxon>Corvidae</taxon>
        <taxon>Corvus</taxon>
    </lineage>
</organism>
<dbReference type="SUPFAM" id="SSF48726">
    <property type="entry name" value="Immunoglobulin"/>
    <property type="match status" value="2"/>
</dbReference>
<protein>
    <submittedName>
        <fullName evidence="3">Uncharacterized protein</fullName>
    </submittedName>
</protein>
<keyword evidence="4" id="KW-1185">Reference proteome</keyword>
<reference evidence="4" key="1">
    <citation type="submission" date="2019-10" db="EMBL/GenBank/DDBJ databases">
        <title>Corvus moneduloides (New Caledonian crow) genome, bCorMon1, primary haplotype.</title>
        <authorList>
            <person name="Rutz C."/>
            <person name="Fungtammasan C."/>
            <person name="Mountcastle J."/>
            <person name="Formenti G."/>
            <person name="Chow W."/>
            <person name="Howe K."/>
            <person name="Steele M.P."/>
            <person name="Fernandes J."/>
            <person name="Gilbert M.T.P."/>
            <person name="Fedrigo O."/>
            <person name="Jarvis E.D."/>
            <person name="Gemmell N."/>
        </authorList>
    </citation>
    <scope>NUCLEOTIDE SEQUENCE [LARGE SCALE GENOMIC DNA]</scope>
</reference>
<dbReference type="PANTHER" id="PTHR11481:SF64">
    <property type="entry name" value="FC RECEPTOR-LIKE PROTEIN 4"/>
    <property type="match status" value="1"/>
</dbReference>
<dbReference type="Gene3D" id="2.60.40.10">
    <property type="entry name" value="Immunoglobulins"/>
    <property type="match status" value="2"/>
</dbReference>
<dbReference type="SMART" id="SM00409">
    <property type="entry name" value="IG"/>
    <property type="match status" value="1"/>
</dbReference>
<dbReference type="PANTHER" id="PTHR11481">
    <property type="entry name" value="IMMUNOGLOBULIN FC RECEPTOR"/>
    <property type="match status" value="1"/>
</dbReference>
<dbReference type="Proteomes" id="UP000694553">
    <property type="component" value="Unassembled WGS sequence"/>
</dbReference>
<name>A0A8U7NU13_CORMO</name>
<dbReference type="GO" id="GO:0006955">
    <property type="term" value="P:immune response"/>
    <property type="evidence" value="ECO:0007669"/>
    <property type="project" value="TreeGrafter"/>
</dbReference>
<reference evidence="3" key="2">
    <citation type="submission" date="2025-08" db="UniProtKB">
        <authorList>
            <consortium name="Ensembl"/>
        </authorList>
    </citation>
    <scope>IDENTIFICATION</scope>
</reference>
<keyword evidence="2" id="KW-1015">Disulfide bond</keyword>
<dbReference type="GO" id="GO:0009897">
    <property type="term" value="C:external side of plasma membrane"/>
    <property type="evidence" value="ECO:0007669"/>
    <property type="project" value="TreeGrafter"/>
</dbReference>
<dbReference type="InterPro" id="IPR007110">
    <property type="entry name" value="Ig-like_dom"/>
</dbReference>
<keyword evidence="1" id="KW-0732">Signal</keyword>
<dbReference type="InterPro" id="IPR003599">
    <property type="entry name" value="Ig_sub"/>
</dbReference>
<evidence type="ECO:0000256" key="2">
    <source>
        <dbReference type="ARBA" id="ARBA00023157"/>
    </source>
</evidence>
<dbReference type="AlphaFoldDB" id="A0A8U7NU13"/>
<accession>A0A8U7NU13</accession>
<dbReference type="GO" id="GO:0007166">
    <property type="term" value="P:cell surface receptor signaling pathway"/>
    <property type="evidence" value="ECO:0007669"/>
    <property type="project" value="TreeGrafter"/>
</dbReference>
<dbReference type="InterPro" id="IPR036179">
    <property type="entry name" value="Ig-like_dom_sf"/>
</dbReference>
<evidence type="ECO:0000313" key="4">
    <source>
        <dbReference type="Proteomes" id="UP000694553"/>
    </source>
</evidence>
<dbReference type="Ensembl" id="ENSCMUT00000034502.1">
    <property type="protein sequence ID" value="ENSCMUP00000029486.1"/>
    <property type="gene ID" value="ENSCMUG00000019441.1"/>
</dbReference>